<dbReference type="Proteomes" id="UP000027265">
    <property type="component" value="Unassembled WGS sequence"/>
</dbReference>
<reference evidence="3" key="1">
    <citation type="journal article" date="2014" name="Proc. Natl. Acad. Sci. U.S.A.">
        <title>Extensive sampling of basidiomycete genomes demonstrates inadequacy of the white-rot/brown-rot paradigm for wood decay fungi.</title>
        <authorList>
            <person name="Riley R."/>
            <person name="Salamov A.A."/>
            <person name="Brown D.W."/>
            <person name="Nagy L.G."/>
            <person name="Floudas D."/>
            <person name="Held B.W."/>
            <person name="Levasseur A."/>
            <person name="Lombard V."/>
            <person name="Morin E."/>
            <person name="Otillar R."/>
            <person name="Lindquist E.A."/>
            <person name="Sun H."/>
            <person name="LaButti K.M."/>
            <person name="Schmutz J."/>
            <person name="Jabbour D."/>
            <person name="Luo H."/>
            <person name="Baker S.E."/>
            <person name="Pisabarro A.G."/>
            <person name="Walton J.D."/>
            <person name="Blanchette R.A."/>
            <person name="Henrissat B."/>
            <person name="Martin F."/>
            <person name="Cullen D."/>
            <person name="Hibbett D.S."/>
            <person name="Grigoriev I.V."/>
        </authorList>
    </citation>
    <scope>NUCLEOTIDE SEQUENCE [LARGE SCALE GENOMIC DNA]</scope>
    <source>
        <strain evidence="3">MUCL 33604</strain>
    </source>
</reference>
<dbReference type="AlphaFoldDB" id="A0A067Q5Y4"/>
<dbReference type="InterPro" id="IPR024338">
    <property type="entry name" value="MID1/Yam8"/>
</dbReference>
<dbReference type="STRING" id="933084.A0A067Q5Y4"/>
<gene>
    <name evidence="2" type="ORF">JAAARDRAFT_193486</name>
</gene>
<dbReference type="PANTHER" id="PTHR39142:SF1">
    <property type="entry name" value="AEL197CP"/>
    <property type="match status" value="1"/>
</dbReference>
<accession>A0A067Q5Y4</accession>
<feature type="chain" id="PRO_5001647293" description="FZ domain-containing protein" evidence="1">
    <location>
        <begin position="21"/>
        <end position="496"/>
    </location>
</feature>
<protein>
    <recommendedName>
        <fullName evidence="4">FZ domain-containing protein</fullName>
    </recommendedName>
</protein>
<dbReference type="OrthoDB" id="5405745at2759"/>
<keyword evidence="1" id="KW-0732">Signal</keyword>
<evidence type="ECO:0000313" key="3">
    <source>
        <dbReference type="Proteomes" id="UP000027265"/>
    </source>
</evidence>
<name>A0A067Q5Y4_9AGAM</name>
<proteinExistence type="predicted"/>
<sequence length="496" mass="52780">MLLPLSLLLLLEAKLLIVQAQQLSLNSLSAFTASTVPSPPSFSLPSTSDALSISVALCSQPSSQPPRFFITNNSAISDPGPDGGTDVYEIILSDGYGSWTGLMGSGGVLAVEDVGESTFEIGVATGGPLHQVLSTLPLLGDTTTNQALLFSPPFSPPQTPPPTFPNYTFPAANLTFPTQPSSTPNFTLILAPTLNDPSSTSGLTSLPQTGCALKAEGAIGSGTSTGTSSGKQIFQSMWLRDENGWRSEWLVGGLTPLTNYTAYVVQDETKVSGPIYLVTKSALFSCPLVHSLPYCPSISYAVPLPLPPPNFSAHDSRTLPDALTEPLIQYLANFTTVLGTWGCGREYYSVLKSCADCEREYRKWLCATTFPRCSEVANSTQSQAQSQGGAQQPLSALIPVPTDAPPRNPNLANFSSEYSMLLPCLETCHAVDRSCPYFLQFRCPVPRFNANVSYGVGFIDDWDGGMAGGGMTGYSQDRWGNVWCVGPGFEEGVFGV</sequence>
<organism evidence="2 3">
    <name type="scientific">Jaapia argillacea MUCL 33604</name>
    <dbReference type="NCBI Taxonomy" id="933084"/>
    <lineage>
        <taxon>Eukaryota</taxon>
        <taxon>Fungi</taxon>
        <taxon>Dikarya</taxon>
        <taxon>Basidiomycota</taxon>
        <taxon>Agaricomycotina</taxon>
        <taxon>Agaricomycetes</taxon>
        <taxon>Agaricomycetidae</taxon>
        <taxon>Jaapiales</taxon>
        <taxon>Jaapiaceae</taxon>
        <taxon>Jaapia</taxon>
    </lineage>
</organism>
<dbReference type="PANTHER" id="PTHR39142">
    <property type="entry name" value="MID1P"/>
    <property type="match status" value="1"/>
</dbReference>
<dbReference type="Pfam" id="PF12929">
    <property type="entry name" value="Mid1"/>
    <property type="match status" value="1"/>
</dbReference>
<dbReference type="GO" id="GO:0098703">
    <property type="term" value="P:calcium ion import across plasma membrane"/>
    <property type="evidence" value="ECO:0007669"/>
    <property type="project" value="InterPro"/>
</dbReference>
<dbReference type="EMBL" id="KL197718">
    <property type="protein sequence ID" value="KDQ58001.1"/>
    <property type="molecule type" value="Genomic_DNA"/>
</dbReference>
<feature type="signal peptide" evidence="1">
    <location>
        <begin position="1"/>
        <end position="20"/>
    </location>
</feature>
<evidence type="ECO:0008006" key="4">
    <source>
        <dbReference type="Google" id="ProtNLM"/>
    </source>
</evidence>
<evidence type="ECO:0000256" key="1">
    <source>
        <dbReference type="SAM" id="SignalP"/>
    </source>
</evidence>
<dbReference type="InParanoid" id="A0A067Q5Y4"/>
<dbReference type="GO" id="GO:0005262">
    <property type="term" value="F:calcium channel activity"/>
    <property type="evidence" value="ECO:0007669"/>
    <property type="project" value="InterPro"/>
</dbReference>
<keyword evidence="3" id="KW-1185">Reference proteome</keyword>
<dbReference type="HOGENOM" id="CLU_045143_0_0_1"/>
<evidence type="ECO:0000313" key="2">
    <source>
        <dbReference type="EMBL" id="KDQ58001.1"/>
    </source>
</evidence>